<keyword evidence="3 5" id="KW-1133">Transmembrane helix</keyword>
<dbReference type="KEGG" id="tsph:KIH39_05780"/>
<feature type="transmembrane region" description="Helical" evidence="5">
    <location>
        <begin position="106"/>
        <end position="127"/>
    </location>
</feature>
<protein>
    <submittedName>
        <fullName evidence="7">O-antigen ligase family protein</fullName>
    </submittedName>
</protein>
<keyword evidence="7" id="KW-0436">Ligase</keyword>
<evidence type="ECO:0000256" key="5">
    <source>
        <dbReference type="SAM" id="Phobius"/>
    </source>
</evidence>
<evidence type="ECO:0000256" key="3">
    <source>
        <dbReference type="ARBA" id="ARBA00022989"/>
    </source>
</evidence>
<dbReference type="Proteomes" id="UP000676194">
    <property type="component" value="Chromosome"/>
</dbReference>
<reference evidence="7" key="1">
    <citation type="submission" date="2021-05" db="EMBL/GenBank/DDBJ databases">
        <title>Complete genome sequence of the cellulolytic planctomycete Telmatocola sphagniphila SP2T and characterization of the first cellulase from planctomycetes.</title>
        <authorList>
            <person name="Rakitin A.L."/>
            <person name="Beletsky A.V."/>
            <person name="Naumoff D.G."/>
            <person name="Kulichevskaya I.S."/>
            <person name="Mardanov A.V."/>
            <person name="Ravin N.V."/>
            <person name="Dedysh S.N."/>
        </authorList>
    </citation>
    <scope>NUCLEOTIDE SEQUENCE</scope>
    <source>
        <strain evidence="7">SP2T</strain>
    </source>
</reference>
<dbReference type="PANTHER" id="PTHR37422">
    <property type="entry name" value="TEICHURONIC ACID BIOSYNTHESIS PROTEIN TUAE"/>
    <property type="match status" value="1"/>
</dbReference>
<evidence type="ECO:0000256" key="4">
    <source>
        <dbReference type="ARBA" id="ARBA00023136"/>
    </source>
</evidence>
<organism evidence="7 8">
    <name type="scientific">Telmatocola sphagniphila</name>
    <dbReference type="NCBI Taxonomy" id="1123043"/>
    <lineage>
        <taxon>Bacteria</taxon>
        <taxon>Pseudomonadati</taxon>
        <taxon>Planctomycetota</taxon>
        <taxon>Planctomycetia</taxon>
        <taxon>Gemmatales</taxon>
        <taxon>Gemmataceae</taxon>
    </lineage>
</organism>
<dbReference type="EMBL" id="CP074694">
    <property type="protein sequence ID" value="QVL33422.1"/>
    <property type="molecule type" value="Genomic_DNA"/>
</dbReference>
<dbReference type="Pfam" id="PF04932">
    <property type="entry name" value="Wzy_C"/>
    <property type="match status" value="1"/>
</dbReference>
<sequence length="416" mass="46931">MQWLLIGYMFLFIDRPFEVWPILGDIHLERIYFLGMIGYWLIFANKTLPLSRVHSALLAFASALLISWSLSRWPGSGQPIVENWLKILAFYALIVTSVRDVQGLRFLVWGFVGSVFLYEVHSLREYLGGRHTYRMGIVRMLGVDDTQGDPNSFGATVLFALPFAILLYQTTTHRLAKFYYVGFSLLTFTCIGLTGSRSSFLGLSIWLMIEVFRSRHRWLALSACIMLAPVGFQLLPESLQTRFETIISPEVGPESARESSEGRLIGLSQGVDLFLDNPFSGCGPGAWRPATHSLIESHNLYGQVIGELGALGALAFLILLLIYFLEIRKIRSAAAWEISDRLSFPKKLAEAVGLSLFLLLLEGNFGHNLYRYNWLWYATFLVIARRCSMVSNVASEFDTGQIPLAENESEIESILE</sequence>
<dbReference type="InterPro" id="IPR007016">
    <property type="entry name" value="O-antigen_ligase-rel_domated"/>
</dbReference>
<accession>A0A8E6B8P2</accession>
<proteinExistence type="predicted"/>
<dbReference type="GO" id="GO:0016874">
    <property type="term" value="F:ligase activity"/>
    <property type="evidence" value="ECO:0007669"/>
    <property type="project" value="UniProtKB-KW"/>
</dbReference>
<evidence type="ECO:0000256" key="1">
    <source>
        <dbReference type="ARBA" id="ARBA00004141"/>
    </source>
</evidence>
<evidence type="ECO:0000313" key="8">
    <source>
        <dbReference type="Proteomes" id="UP000676194"/>
    </source>
</evidence>
<feature type="transmembrane region" description="Helical" evidence="5">
    <location>
        <begin position="148"/>
        <end position="168"/>
    </location>
</feature>
<dbReference type="PANTHER" id="PTHR37422:SF21">
    <property type="entry name" value="EXOQ-LIKE PROTEIN"/>
    <property type="match status" value="1"/>
</dbReference>
<keyword evidence="8" id="KW-1185">Reference proteome</keyword>
<feature type="transmembrane region" description="Helical" evidence="5">
    <location>
        <begin position="53"/>
        <end position="70"/>
    </location>
</feature>
<evidence type="ECO:0000259" key="6">
    <source>
        <dbReference type="Pfam" id="PF04932"/>
    </source>
</evidence>
<dbReference type="RefSeq" id="WP_213498311.1">
    <property type="nucleotide sequence ID" value="NZ_CP074694.1"/>
</dbReference>
<dbReference type="AlphaFoldDB" id="A0A8E6B8P2"/>
<dbReference type="InterPro" id="IPR051533">
    <property type="entry name" value="WaaL-like"/>
</dbReference>
<feature type="transmembrane region" description="Helical" evidence="5">
    <location>
        <begin position="180"/>
        <end position="206"/>
    </location>
</feature>
<feature type="transmembrane region" description="Helical" evidence="5">
    <location>
        <begin position="218"/>
        <end position="235"/>
    </location>
</feature>
<gene>
    <name evidence="7" type="ORF">KIH39_05780</name>
</gene>
<feature type="domain" description="O-antigen ligase-related" evidence="6">
    <location>
        <begin position="184"/>
        <end position="317"/>
    </location>
</feature>
<comment type="subcellular location">
    <subcellularLocation>
        <location evidence="1">Membrane</location>
        <topology evidence="1">Multi-pass membrane protein</topology>
    </subcellularLocation>
</comment>
<evidence type="ECO:0000256" key="2">
    <source>
        <dbReference type="ARBA" id="ARBA00022692"/>
    </source>
</evidence>
<evidence type="ECO:0000313" key="7">
    <source>
        <dbReference type="EMBL" id="QVL33422.1"/>
    </source>
</evidence>
<name>A0A8E6B8P2_9BACT</name>
<feature type="transmembrane region" description="Helical" evidence="5">
    <location>
        <begin position="308"/>
        <end position="327"/>
    </location>
</feature>
<keyword evidence="2 5" id="KW-0812">Transmembrane</keyword>
<keyword evidence="4 5" id="KW-0472">Membrane</keyword>
<dbReference type="GO" id="GO:0016020">
    <property type="term" value="C:membrane"/>
    <property type="evidence" value="ECO:0007669"/>
    <property type="project" value="UniProtKB-SubCell"/>
</dbReference>
<feature type="transmembrane region" description="Helical" evidence="5">
    <location>
        <begin position="20"/>
        <end position="41"/>
    </location>
</feature>